<dbReference type="Gene3D" id="1.20.1250.20">
    <property type="entry name" value="MFS general substrate transporter like domains"/>
    <property type="match status" value="1"/>
</dbReference>
<comment type="subcellular location">
    <subcellularLocation>
        <location evidence="1">Cell membrane</location>
        <topology evidence="1">Multi-pass membrane protein</topology>
    </subcellularLocation>
</comment>
<dbReference type="EMBL" id="BAAAQN010000004">
    <property type="protein sequence ID" value="GAA2016777.1"/>
    <property type="molecule type" value="Genomic_DNA"/>
</dbReference>
<dbReference type="RefSeq" id="WP_344664342.1">
    <property type="nucleotide sequence ID" value="NZ_BAAAQN010000004.1"/>
</dbReference>
<dbReference type="SUPFAM" id="SSF103473">
    <property type="entry name" value="MFS general substrate transporter"/>
    <property type="match status" value="1"/>
</dbReference>
<feature type="transmembrane region" description="Helical" evidence="7">
    <location>
        <begin position="327"/>
        <end position="348"/>
    </location>
</feature>
<keyword evidence="5 7" id="KW-0472">Membrane</keyword>
<proteinExistence type="predicted"/>
<evidence type="ECO:0000256" key="6">
    <source>
        <dbReference type="SAM" id="MobiDB-lite"/>
    </source>
</evidence>
<evidence type="ECO:0000313" key="10">
    <source>
        <dbReference type="Proteomes" id="UP001500751"/>
    </source>
</evidence>
<dbReference type="PANTHER" id="PTHR23513">
    <property type="entry name" value="INTEGRAL MEMBRANE EFFLUX PROTEIN-RELATED"/>
    <property type="match status" value="1"/>
</dbReference>
<feature type="transmembrane region" description="Helical" evidence="7">
    <location>
        <begin position="70"/>
        <end position="92"/>
    </location>
</feature>
<feature type="transmembrane region" description="Helical" evidence="7">
    <location>
        <begin position="381"/>
        <end position="400"/>
    </location>
</feature>
<evidence type="ECO:0000256" key="2">
    <source>
        <dbReference type="ARBA" id="ARBA00022475"/>
    </source>
</evidence>
<dbReference type="CDD" id="cd06173">
    <property type="entry name" value="MFS_MefA_like"/>
    <property type="match status" value="1"/>
</dbReference>
<keyword evidence="4 7" id="KW-1133">Transmembrane helix</keyword>
<dbReference type="PANTHER" id="PTHR23513:SF11">
    <property type="entry name" value="STAPHYLOFERRIN A TRANSPORTER"/>
    <property type="match status" value="1"/>
</dbReference>
<feature type="compositionally biased region" description="Pro residues" evidence="6">
    <location>
        <begin position="523"/>
        <end position="534"/>
    </location>
</feature>
<evidence type="ECO:0000259" key="8">
    <source>
        <dbReference type="PROSITE" id="PS50850"/>
    </source>
</evidence>
<feature type="compositionally biased region" description="Low complexity" evidence="6">
    <location>
        <begin position="495"/>
        <end position="515"/>
    </location>
</feature>
<reference evidence="9 10" key="1">
    <citation type="journal article" date="2019" name="Int. J. Syst. Evol. Microbiol.">
        <title>The Global Catalogue of Microorganisms (GCM) 10K type strain sequencing project: providing services to taxonomists for standard genome sequencing and annotation.</title>
        <authorList>
            <consortium name="The Broad Institute Genomics Platform"/>
            <consortium name="The Broad Institute Genome Sequencing Center for Infectious Disease"/>
            <person name="Wu L."/>
            <person name="Ma J."/>
        </authorList>
    </citation>
    <scope>NUCLEOTIDE SEQUENCE [LARGE SCALE GENOMIC DNA]</scope>
    <source>
        <strain evidence="9 10">JCM 16014</strain>
    </source>
</reference>
<evidence type="ECO:0000256" key="4">
    <source>
        <dbReference type="ARBA" id="ARBA00022989"/>
    </source>
</evidence>
<feature type="region of interest" description="Disordered" evidence="6">
    <location>
        <begin position="245"/>
        <end position="272"/>
    </location>
</feature>
<evidence type="ECO:0000256" key="1">
    <source>
        <dbReference type="ARBA" id="ARBA00004651"/>
    </source>
</evidence>
<dbReference type="InterPro" id="IPR020846">
    <property type="entry name" value="MFS_dom"/>
</dbReference>
<dbReference type="Pfam" id="PF07690">
    <property type="entry name" value="MFS_1"/>
    <property type="match status" value="1"/>
</dbReference>
<gene>
    <name evidence="9" type="ORF">GCM10009839_10590</name>
</gene>
<dbReference type="Proteomes" id="UP001500751">
    <property type="component" value="Unassembled WGS sequence"/>
</dbReference>
<feature type="transmembrane region" description="Helical" evidence="7">
    <location>
        <begin position="98"/>
        <end position="119"/>
    </location>
</feature>
<dbReference type="PROSITE" id="PS50850">
    <property type="entry name" value="MFS"/>
    <property type="match status" value="1"/>
</dbReference>
<feature type="compositionally biased region" description="Low complexity" evidence="6">
    <location>
        <begin position="25"/>
        <end position="49"/>
    </location>
</feature>
<accession>A0ABN2TPK4</accession>
<feature type="region of interest" description="Disordered" evidence="6">
    <location>
        <begin position="495"/>
        <end position="545"/>
    </location>
</feature>
<feature type="region of interest" description="Disordered" evidence="6">
    <location>
        <begin position="1"/>
        <end position="61"/>
    </location>
</feature>
<feature type="domain" description="Major facilitator superfamily (MFS) profile" evidence="8">
    <location>
        <begin position="65"/>
        <end position="469"/>
    </location>
</feature>
<dbReference type="InterPro" id="IPR011701">
    <property type="entry name" value="MFS"/>
</dbReference>
<keyword evidence="2" id="KW-1003">Cell membrane</keyword>
<comment type="caution">
    <text evidence="9">The sequence shown here is derived from an EMBL/GenBank/DDBJ whole genome shotgun (WGS) entry which is preliminary data.</text>
</comment>
<evidence type="ECO:0000256" key="5">
    <source>
        <dbReference type="ARBA" id="ARBA00023136"/>
    </source>
</evidence>
<name>A0ABN2TPK4_9ACTN</name>
<keyword evidence="10" id="KW-1185">Reference proteome</keyword>
<dbReference type="InterPro" id="IPR036259">
    <property type="entry name" value="MFS_trans_sf"/>
</dbReference>
<evidence type="ECO:0000256" key="3">
    <source>
        <dbReference type="ARBA" id="ARBA00022692"/>
    </source>
</evidence>
<feature type="transmembrane region" description="Helical" evidence="7">
    <location>
        <begin position="224"/>
        <end position="243"/>
    </location>
</feature>
<feature type="transmembrane region" description="Helical" evidence="7">
    <location>
        <begin position="355"/>
        <end position="375"/>
    </location>
</feature>
<sequence>MRPQPRRHDTEAASEPWPAPEPRHPAAAAPPRGAQAQAAAPPQIAEPQPAQAPPAQPRPVHAQPALRRLLLGRTAAGLATSLIPTTLTLAVVHGTGSASALGLVLAAELVPMLLLLPVAGVFADRFPARRIVLGADLTRAAAQAATGAVLLTAGARIPALAALAALTGAAVAFGTPAVRTLVSAAVTGPDRLRLNARMSVWQGLAQFAGPAVAGTLTLAVGTGWASLLTAALFVGSAFTLGAVRTPVRTPPQTDTDSTADTDTDPAGAGTASASGSFLADLRTGWAQTRRHPWFIANVLGHGVWHLSAGFLLTLGPVIAIAHLGGGTAWVVILQSGTVGMLAGVWAAGRLPIRRPLVAVALGASAFTLPLTALAVTAPLPVVLAAYFAAMFGLGVLDPLWETTLQRRIPADALGRVGSFDALISFATRPLGLALAAPVAAAVGTTTPLAVGAVLVGAANLALLTLPSVREPAPATTFNAAVDDDATTAAATAGITATAAGSPAPASPAPERAGAGRPERRPAPAEPVPAQPVNPPGRAVTLTDSP</sequence>
<organism evidence="9 10">
    <name type="scientific">Catenulispora yoronensis</name>
    <dbReference type="NCBI Taxonomy" id="450799"/>
    <lineage>
        <taxon>Bacteria</taxon>
        <taxon>Bacillati</taxon>
        <taxon>Actinomycetota</taxon>
        <taxon>Actinomycetes</taxon>
        <taxon>Catenulisporales</taxon>
        <taxon>Catenulisporaceae</taxon>
        <taxon>Catenulispora</taxon>
    </lineage>
</organism>
<feature type="transmembrane region" description="Helical" evidence="7">
    <location>
        <begin position="298"/>
        <end position="321"/>
    </location>
</feature>
<evidence type="ECO:0000313" key="9">
    <source>
        <dbReference type="EMBL" id="GAA2016777.1"/>
    </source>
</evidence>
<feature type="compositionally biased region" description="Basic and acidic residues" evidence="6">
    <location>
        <begin position="1"/>
        <end position="11"/>
    </location>
</feature>
<evidence type="ECO:0000256" key="7">
    <source>
        <dbReference type="SAM" id="Phobius"/>
    </source>
</evidence>
<protein>
    <recommendedName>
        <fullName evidence="8">Major facilitator superfamily (MFS) profile domain-containing protein</fullName>
    </recommendedName>
</protein>
<keyword evidence="3 7" id="KW-0812">Transmembrane</keyword>